<comment type="caution">
    <text evidence="1">The sequence shown here is derived from an EMBL/GenBank/DDBJ whole genome shotgun (WGS) entry which is preliminary data.</text>
</comment>
<dbReference type="Proteomes" id="UP001163603">
    <property type="component" value="Chromosome 1"/>
</dbReference>
<reference evidence="2" key="1">
    <citation type="journal article" date="2023" name="G3 (Bethesda)">
        <title>Genome assembly and association tests identify interacting loci associated with vigor, precocity, and sex in interspecific pistachio rootstocks.</title>
        <authorList>
            <person name="Palmer W."/>
            <person name="Jacygrad E."/>
            <person name="Sagayaradj S."/>
            <person name="Cavanaugh K."/>
            <person name="Han R."/>
            <person name="Bertier L."/>
            <person name="Beede B."/>
            <person name="Kafkas S."/>
            <person name="Golino D."/>
            <person name="Preece J."/>
            <person name="Michelmore R."/>
        </authorList>
    </citation>
    <scope>NUCLEOTIDE SEQUENCE [LARGE SCALE GENOMIC DNA]</scope>
</reference>
<evidence type="ECO:0000313" key="2">
    <source>
        <dbReference type="Proteomes" id="UP001163603"/>
    </source>
</evidence>
<protein>
    <submittedName>
        <fullName evidence="1">Uncharacterized protein</fullName>
    </submittedName>
</protein>
<keyword evidence="2" id="KW-1185">Reference proteome</keyword>
<dbReference type="EMBL" id="CM047736">
    <property type="protein sequence ID" value="KAJ0053863.1"/>
    <property type="molecule type" value="Genomic_DNA"/>
</dbReference>
<evidence type="ECO:0000313" key="1">
    <source>
        <dbReference type="EMBL" id="KAJ0053863.1"/>
    </source>
</evidence>
<name>A0ACC0ZNZ6_9ROSI</name>
<gene>
    <name evidence="1" type="ORF">Pint_00106</name>
</gene>
<proteinExistence type="predicted"/>
<accession>A0ACC0ZNZ6</accession>
<organism evidence="1 2">
    <name type="scientific">Pistacia integerrima</name>
    <dbReference type="NCBI Taxonomy" id="434235"/>
    <lineage>
        <taxon>Eukaryota</taxon>
        <taxon>Viridiplantae</taxon>
        <taxon>Streptophyta</taxon>
        <taxon>Embryophyta</taxon>
        <taxon>Tracheophyta</taxon>
        <taxon>Spermatophyta</taxon>
        <taxon>Magnoliopsida</taxon>
        <taxon>eudicotyledons</taxon>
        <taxon>Gunneridae</taxon>
        <taxon>Pentapetalae</taxon>
        <taxon>rosids</taxon>
        <taxon>malvids</taxon>
        <taxon>Sapindales</taxon>
        <taxon>Anacardiaceae</taxon>
        <taxon>Pistacia</taxon>
    </lineage>
</organism>
<sequence length="101" mass="11057">MYGVMNSSDSDMALLDSIRNFLLADDCYESPDKAQSFYNPSSSLSGSLFMTENWSDLLQAANFEPSSSSSSTSDSGSPNPKRRINETSTVTIGGQFVIHWQ</sequence>